<gene>
    <name evidence="2" type="ORF">HCN58_10260</name>
</gene>
<dbReference type="RefSeq" id="WP_171579222.1">
    <property type="nucleotide sequence ID" value="NZ_JAAVLX010000003.1"/>
</dbReference>
<dbReference type="Pfam" id="PF18753">
    <property type="entry name" value="Nmad2"/>
    <property type="match status" value="1"/>
</dbReference>
<dbReference type="Proteomes" id="UP000544122">
    <property type="component" value="Unassembled WGS sequence"/>
</dbReference>
<evidence type="ECO:0000313" key="2">
    <source>
        <dbReference type="EMBL" id="NOJ39979.1"/>
    </source>
</evidence>
<proteinExistence type="predicted"/>
<dbReference type="AlphaFoldDB" id="A0A7Y4GQQ7"/>
<sequence length="219" mass="24892">MRMFLYKLTVDAGVAPCVRRGLLSLAICKPSIRTSAEVDDVIFGFAANSLNPLNSLIYIARVTQKLFDGEYYRAKKYAARADCIYEYKEIGRHFHLRDGVTFHTSKRDLLRDLGRAPGYSRAEVLLSADFRYFGSRGTDEYKFLFPEIGRAIDFIGRGHRVNHTAGLRDQLLDMKDWVWHSSSHKTAAGTKSSKRQTCYQLSAVRLPHHLIEVASEPSD</sequence>
<dbReference type="EMBL" id="JAAVLX010000003">
    <property type="protein sequence ID" value="NOJ39979.1"/>
    <property type="molecule type" value="Genomic_DNA"/>
</dbReference>
<organism evidence="2 3">
    <name type="scientific">Bradyrhizobium australiense</name>
    <dbReference type="NCBI Taxonomy" id="2721161"/>
    <lineage>
        <taxon>Bacteria</taxon>
        <taxon>Pseudomonadati</taxon>
        <taxon>Pseudomonadota</taxon>
        <taxon>Alphaproteobacteria</taxon>
        <taxon>Hyphomicrobiales</taxon>
        <taxon>Nitrobacteraceae</taxon>
        <taxon>Bradyrhizobium</taxon>
    </lineage>
</organism>
<feature type="domain" description="Nucleotide modification associated" evidence="1">
    <location>
        <begin position="2"/>
        <end position="184"/>
    </location>
</feature>
<evidence type="ECO:0000313" key="3">
    <source>
        <dbReference type="Proteomes" id="UP000544122"/>
    </source>
</evidence>
<dbReference type="InterPro" id="IPR041180">
    <property type="entry name" value="Nmad2"/>
</dbReference>
<protein>
    <recommendedName>
        <fullName evidence="1">Nucleotide modification associated domain-containing protein</fullName>
    </recommendedName>
</protein>
<name>A0A7Y4GQQ7_9BRAD</name>
<keyword evidence="3" id="KW-1185">Reference proteome</keyword>
<accession>A0A7Y4GQQ7</accession>
<reference evidence="2 3" key="1">
    <citation type="submission" date="2020-03" db="EMBL/GenBank/DDBJ databases">
        <title>Bradyrhizobium diversity isolated from nodules of Indigofera sp.</title>
        <authorList>
            <person name="Klepa M."/>
            <person name="Helene L."/>
            <person name="Hungria M."/>
        </authorList>
    </citation>
    <scope>NUCLEOTIDE SEQUENCE [LARGE SCALE GENOMIC DNA]</scope>
    <source>
        <strain evidence="2 3">WSM 1791</strain>
    </source>
</reference>
<evidence type="ECO:0000259" key="1">
    <source>
        <dbReference type="Pfam" id="PF18753"/>
    </source>
</evidence>
<comment type="caution">
    <text evidence="2">The sequence shown here is derived from an EMBL/GenBank/DDBJ whole genome shotgun (WGS) entry which is preliminary data.</text>
</comment>